<proteinExistence type="predicted"/>
<dbReference type="OrthoDB" id="9784718at2"/>
<dbReference type="Proteomes" id="UP000184440">
    <property type="component" value="Unassembled WGS sequence"/>
</dbReference>
<evidence type="ECO:0000313" key="5">
    <source>
        <dbReference type="EMBL" id="SHN47558.1"/>
    </source>
</evidence>
<sequence>MGTRRFYRGPRSAVFAPLESLSRTELVTHRLADAIMLGLLTDAEQLPSETDLATEFGVSTVTVREALTALRQRGLIETRRGRGGGSFVRSPAEDTGDALRDRLRAFSPGTLRDIGDHYAAISGAAAHLAAERADTDDVERLTAAVATLEAAVTPGDRRRADGHFSIEVAAAAQSARLTRAEIALQTEVGPLLWLVLEDDAAHRRAAERCRALTAAVVKGDSANARAAAENRIHDAVDDLTERHLELVRETTNP</sequence>
<keyword evidence="3" id="KW-0804">Transcription</keyword>
<dbReference type="InterPro" id="IPR036388">
    <property type="entry name" value="WH-like_DNA-bd_sf"/>
</dbReference>
<dbReference type="Pfam" id="PF00392">
    <property type="entry name" value="GntR"/>
    <property type="match status" value="1"/>
</dbReference>
<dbReference type="STRING" id="134849.SAMN05443668_12518"/>
<dbReference type="EMBL" id="FRCS01000025">
    <property type="protein sequence ID" value="SHN47558.1"/>
    <property type="molecule type" value="Genomic_DNA"/>
</dbReference>
<dbReference type="PRINTS" id="PR00035">
    <property type="entry name" value="HTHGNTR"/>
</dbReference>
<evidence type="ECO:0000256" key="3">
    <source>
        <dbReference type="ARBA" id="ARBA00023163"/>
    </source>
</evidence>
<evidence type="ECO:0000313" key="6">
    <source>
        <dbReference type="Proteomes" id="UP000184440"/>
    </source>
</evidence>
<evidence type="ECO:0000256" key="1">
    <source>
        <dbReference type="ARBA" id="ARBA00023015"/>
    </source>
</evidence>
<keyword evidence="2" id="KW-0238">DNA-binding</keyword>
<dbReference type="CDD" id="cd07377">
    <property type="entry name" value="WHTH_GntR"/>
    <property type="match status" value="1"/>
</dbReference>
<accession>A0A1M7RN76</accession>
<organism evidence="5 6">
    <name type="scientific">Cryptosporangium aurantiacum</name>
    <dbReference type="NCBI Taxonomy" id="134849"/>
    <lineage>
        <taxon>Bacteria</taxon>
        <taxon>Bacillati</taxon>
        <taxon>Actinomycetota</taxon>
        <taxon>Actinomycetes</taxon>
        <taxon>Cryptosporangiales</taxon>
        <taxon>Cryptosporangiaceae</taxon>
        <taxon>Cryptosporangium</taxon>
    </lineage>
</organism>
<name>A0A1M7RN76_9ACTN</name>
<dbReference type="PANTHER" id="PTHR43537">
    <property type="entry name" value="TRANSCRIPTIONAL REGULATOR, GNTR FAMILY"/>
    <property type="match status" value="1"/>
</dbReference>
<evidence type="ECO:0000259" key="4">
    <source>
        <dbReference type="PROSITE" id="PS50949"/>
    </source>
</evidence>
<dbReference type="PANTHER" id="PTHR43537:SF5">
    <property type="entry name" value="UXU OPERON TRANSCRIPTIONAL REGULATOR"/>
    <property type="match status" value="1"/>
</dbReference>
<gene>
    <name evidence="5" type="ORF">SAMN05443668_12518</name>
</gene>
<dbReference type="Pfam" id="PF07729">
    <property type="entry name" value="FCD"/>
    <property type="match status" value="1"/>
</dbReference>
<dbReference type="GO" id="GO:0003677">
    <property type="term" value="F:DNA binding"/>
    <property type="evidence" value="ECO:0007669"/>
    <property type="project" value="UniProtKB-KW"/>
</dbReference>
<keyword evidence="6" id="KW-1185">Reference proteome</keyword>
<reference evidence="5 6" key="1">
    <citation type="submission" date="2016-11" db="EMBL/GenBank/DDBJ databases">
        <authorList>
            <person name="Jaros S."/>
            <person name="Januszkiewicz K."/>
            <person name="Wedrychowicz H."/>
        </authorList>
    </citation>
    <scope>NUCLEOTIDE SEQUENCE [LARGE SCALE GENOMIC DNA]</scope>
    <source>
        <strain evidence="5 6">DSM 46144</strain>
    </source>
</reference>
<dbReference type="InterPro" id="IPR036390">
    <property type="entry name" value="WH_DNA-bd_sf"/>
</dbReference>
<protein>
    <submittedName>
        <fullName evidence="5">Transcriptional regulator, GntR family</fullName>
    </submittedName>
</protein>
<dbReference type="RefSeq" id="WP_073265540.1">
    <property type="nucleotide sequence ID" value="NZ_FRCS01000025.1"/>
</dbReference>
<feature type="domain" description="HTH gntR-type" evidence="4">
    <location>
        <begin position="21"/>
        <end position="91"/>
    </location>
</feature>
<dbReference type="SMART" id="SM00345">
    <property type="entry name" value="HTH_GNTR"/>
    <property type="match status" value="1"/>
</dbReference>
<keyword evidence="1" id="KW-0805">Transcription regulation</keyword>
<evidence type="ECO:0000256" key="2">
    <source>
        <dbReference type="ARBA" id="ARBA00023125"/>
    </source>
</evidence>
<dbReference type="PROSITE" id="PS50949">
    <property type="entry name" value="HTH_GNTR"/>
    <property type="match status" value="1"/>
</dbReference>
<dbReference type="InterPro" id="IPR000524">
    <property type="entry name" value="Tscrpt_reg_HTH_GntR"/>
</dbReference>
<dbReference type="SUPFAM" id="SSF46785">
    <property type="entry name" value="Winged helix' DNA-binding domain"/>
    <property type="match status" value="1"/>
</dbReference>
<dbReference type="AlphaFoldDB" id="A0A1M7RN76"/>
<dbReference type="InterPro" id="IPR008920">
    <property type="entry name" value="TF_FadR/GntR_C"/>
</dbReference>
<dbReference type="InterPro" id="IPR011711">
    <property type="entry name" value="GntR_C"/>
</dbReference>
<dbReference type="GO" id="GO:0003700">
    <property type="term" value="F:DNA-binding transcription factor activity"/>
    <property type="evidence" value="ECO:0007669"/>
    <property type="project" value="InterPro"/>
</dbReference>
<dbReference type="Gene3D" id="1.20.120.530">
    <property type="entry name" value="GntR ligand-binding domain-like"/>
    <property type="match status" value="1"/>
</dbReference>
<dbReference type="SUPFAM" id="SSF48008">
    <property type="entry name" value="GntR ligand-binding domain-like"/>
    <property type="match status" value="1"/>
</dbReference>
<dbReference type="Gene3D" id="1.10.10.10">
    <property type="entry name" value="Winged helix-like DNA-binding domain superfamily/Winged helix DNA-binding domain"/>
    <property type="match status" value="1"/>
</dbReference>